<sequence>MSATAADVGTTDASAVESADDGSSCFLRFLLVNGNDFRMEFPAKTSIRGVKNSIIKSKPPELVDLAERTHSPAIEKIDDIRILYLGKFLEDYKTLEECSFGVGSSNSTTVHISLKPSSSVNEVQKERRKNKSGCCTLQ</sequence>
<evidence type="ECO:0000259" key="2">
    <source>
        <dbReference type="Pfam" id="PF13881"/>
    </source>
</evidence>
<feature type="domain" description="UBL3-like ubiquitin" evidence="2">
    <location>
        <begin position="27"/>
        <end position="135"/>
    </location>
</feature>
<dbReference type="Gene3D" id="3.10.20.90">
    <property type="entry name" value="Phosphatidylinositol 3-kinase Catalytic Subunit, Chain A, domain 1"/>
    <property type="match status" value="1"/>
</dbReference>
<dbReference type="AlphaFoldDB" id="A0A7S0BLQ6"/>
<feature type="region of interest" description="Disordered" evidence="1">
    <location>
        <begin position="119"/>
        <end position="138"/>
    </location>
</feature>
<evidence type="ECO:0000256" key="1">
    <source>
        <dbReference type="SAM" id="MobiDB-lite"/>
    </source>
</evidence>
<evidence type="ECO:0000313" key="3">
    <source>
        <dbReference type="EMBL" id="CAD8396210.1"/>
    </source>
</evidence>
<dbReference type="InterPro" id="IPR039540">
    <property type="entry name" value="UBL3-like_ubiquitin_dom"/>
</dbReference>
<dbReference type="InterPro" id="IPR040015">
    <property type="entry name" value="UBL3-like"/>
</dbReference>
<dbReference type="InterPro" id="IPR029071">
    <property type="entry name" value="Ubiquitin-like_domsf"/>
</dbReference>
<name>A0A7S0BLQ6_9RHOD</name>
<dbReference type="SUPFAM" id="SSF54236">
    <property type="entry name" value="Ubiquitin-like"/>
    <property type="match status" value="1"/>
</dbReference>
<proteinExistence type="predicted"/>
<dbReference type="PANTHER" id="PTHR13169:SF0">
    <property type="entry name" value="UBIQUITIN-LIKE PROTEIN 3"/>
    <property type="match status" value="1"/>
</dbReference>
<reference evidence="3" key="1">
    <citation type="submission" date="2021-01" db="EMBL/GenBank/DDBJ databases">
        <authorList>
            <person name="Corre E."/>
            <person name="Pelletier E."/>
            <person name="Niang G."/>
            <person name="Scheremetjew M."/>
            <person name="Finn R."/>
            <person name="Kale V."/>
            <person name="Holt S."/>
            <person name="Cochrane G."/>
            <person name="Meng A."/>
            <person name="Brown T."/>
            <person name="Cohen L."/>
        </authorList>
    </citation>
    <scope>NUCLEOTIDE SEQUENCE</scope>
    <source>
        <strain evidence="3">UTEX LB 2760</strain>
    </source>
</reference>
<gene>
    <name evidence="3" type="ORF">RMAR0315_LOCUS6197</name>
</gene>
<dbReference type="EMBL" id="HBEK01011317">
    <property type="protein sequence ID" value="CAD8396210.1"/>
    <property type="molecule type" value="Transcribed_RNA"/>
</dbReference>
<organism evidence="3">
    <name type="scientific">Rhodosorus marinus</name>
    <dbReference type="NCBI Taxonomy" id="101924"/>
    <lineage>
        <taxon>Eukaryota</taxon>
        <taxon>Rhodophyta</taxon>
        <taxon>Stylonematophyceae</taxon>
        <taxon>Stylonematales</taxon>
        <taxon>Stylonemataceae</taxon>
        <taxon>Rhodosorus</taxon>
    </lineage>
</organism>
<protein>
    <recommendedName>
        <fullName evidence="2">UBL3-like ubiquitin domain-containing protein</fullName>
    </recommendedName>
</protein>
<dbReference type="Pfam" id="PF13881">
    <property type="entry name" value="Rad60-SLD_2"/>
    <property type="match status" value="1"/>
</dbReference>
<dbReference type="PANTHER" id="PTHR13169">
    <property type="entry name" value="UBIQUITIN-LIKE PROTEIN 3 HCG-1 PROTEIN"/>
    <property type="match status" value="1"/>
</dbReference>
<accession>A0A7S0BLQ6</accession>